<comment type="caution">
    <text evidence="1">The sequence shown here is derived from an EMBL/GenBank/DDBJ whole genome shotgun (WGS) entry which is preliminary data.</text>
</comment>
<evidence type="ECO:0000313" key="2">
    <source>
        <dbReference type="Proteomes" id="UP000789920"/>
    </source>
</evidence>
<protein>
    <submittedName>
        <fullName evidence="1">2429_t:CDS:1</fullName>
    </submittedName>
</protein>
<feature type="non-terminal residue" evidence="1">
    <location>
        <position position="99"/>
    </location>
</feature>
<reference evidence="1" key="1">
    <citation type="submission" date="2021-06" db="EMBL/GenBank/DDBJ databases">
        <authorList>
            <person name="Kallberg Y."/>
            <person name="Tangrot J."/>
            <person name="Rosling A."/>
        </authorList>
    </citation>
    <scope>NUCLEOTIDE SEQUENCE</scope>
    <source>
        <strain evidence="1">MA461A</strain>
    </source>
</reference>
<accession>A0ACA9SYZ6</accession>
<dbReference type="EMBL" id="CAJVQC010172913">
    <property type="protein sequence ID" value="CAG8850839.1"/>
    <property type="molecule type" value="Genomic_DNA"/>
</dbReference>
<feature type="non-terminal residue" evidence="1">
    <location>
        <position position="1"/>
    </location>
</feature>
<dbReference type="Proteomes" id="UP000789920">
    <property type="component" value="Unassembled WGS sequence"/>
</dbReference>
<gene>
    <name evidence="1" type="ORF">RPERSI_LOCUS36285</name>
</gene>
<name>A0ACA9SYZ6_9GLOM</name>
<evidence type="ECO:0000313" key="1">
    <source>
        <dbReference type="EMBL" id="CAG8850839.1"/>
    </source>
</evidence>
<sequence length="99" mass="11422">FSCENAVYNEASPSCDNANAEEVKNIGEMQYDFSLLKVGYTFDSWDDIDSYFKAYGQYSGHRSFGYEFGGKYVPKKSIDINVHRNKRSKHQGHELHPEQ</sequence>
<proteinExistence type="predicted"/>
<keyword evidence="2" id="KW-1185">Reference proteome</keyword>
<organism evidence="1 2">
    <name type="scientific">Racocetra persica</name>
    <dbReference type="NCBI Taxonomy" id="160502"/>
    <lineage>
        <taxon>Eukaryota</taxon>
        <taxon>Fungi</taxon>
        <taxon>Fungi incertae sedis</taxon>
        <taxon>Mucoromycota</taxon>
        <taxon>Glomeromycotina</taxon>
        <taxon>Glomeromycetes</taxon>
        <taxon>Diversisporales</taxon>
        <taxon>Gigasporaceae</taxon>
        <taxon>Racocetra</taxon>
    </lineage>
</organism>